<dbReference type="GO" id="GO:0003677">
    <property type="term" value="F:DNA binding"/>
    <property type="evidence" value="ECO:0007669"/>
    <property type="project" value="InterPro"/>
</dbReference>
<reference evidence="3 4" key="1">
    <citation type="journal article" date="2017" name="Gigascience">
        <title>Genome sequence of the small brown planthopper, Laodelphax striatellus.</title>
        <authorList>
            <person name="Zhu J."/>
            <person name="Jiang F."/>
            <person name="Wang X."/>
            <person name="Yang P."/>
            <person name="Bao Y."/>
            <person name="Zhao W."/>
            <person name="Wang W."/>
            <person name="Lu H."/>
            <person name="Wang Q."/>
            <person name="Cui N."/>
            <person name="Li J."/>
            <person name="Chen X."/>
            <person name="Luo L."/>
            <person name="Yu J."/>
            <person name="Kang L."/>
            <person name="Cui F."/>
        </authorList>
    </citation>
    <scope>NUCLEOTIDE SEQUENCE [LARGE SCALE GENOMIC DNA]</scope>
    <source>
        <strain evidence="3">Lst14</strain>
    </source>
</reference>
<evidence type="ECO:0000313" key="3">
    <source>
        <dbReference type="EMBL" id="RZF36448.1"/>
    </source>
</evidence>
<dbReference type="AlphaFoldDB" id="A0A482WSK2"/>
<dbReference type="Proteomes" id="UP000291343">
    <property type="component" value="Unassembled WGS sequence"/>
</dbReference>
<keyword evidence="1" id="KW-0539">Nucleus</keyword>
<protein>
    <recommendedName>
        <fullName evidence="2">BESS domain-containing protein</fullName>
    </recommendedName>
</protein>
<sequence>MPLRIENRKFNSFHVTFGHNHLPNPTFVGVNVLKASILQHCSSETTEPRHIFDEECAKVSIDISGQLSFPSFRSSMYRAKREALPAIPHTLQEYSEMLLNSPMGKTISGTAFFIGSVNDPIGGTTIIFGSDNLIDLLPHVQELHIDGTFKVRPNVPPSRQLLTVMSIHFSHAFPVFLILMKKKNVAAYRSLLSFLKNRTPELSPEVIITDFERALQQALREEFPRTNIVGCWFHSANQGVWDCKKLWVETCMPKKIVKMAMALPLLPEDNINEGLRQLAIYANQNGLSATMEPFLEYVQRTLVEATLASLVCGQAAGSHMRYIYGKPMEFLLESGEPSATECSIEADEINVMEAQPEAGPSRESCNIDASIMHPIPTRKRLNTLNLPNVPASRRRLMIEETLLKFVSQSVSGHDDDHDKTFLLSLVPAIKTLLLDKKLQSSSRRIRIF</sequence>
<dbReference type="GO" id="GO:0005634">
    <property type="term" value="C:nucleus"/>
    <property type="evidence" value="ECO:0007669"/>
    <property type="project" value="UniProtKB-SubCell"/>
</dbReference>
<comment type="caution">
    <text evidence="3">The sequence shown here is derived from an EMBL/GenBank/DDBJ whole genome shotgun (WGS) entry which is preliminary data.</text>
</comment>
<dbReference type="InParanoid" id="A0A482WSK2"/>
<name>A0A482WSK2_LAOST</name>
<dbReference type="InterPro" id="IPR004210">
    <property type="entry name" value="BESS_motif"/>
</dbReference>
<dbReference type="PROSITE" id="PS51031">
    <property type="entry name" value="BESS"/>
    <property type="match status" value="1"/>
</dbReference>
<evidence type="ECO:0000256" key="1">
    <source>
        <dbReference type="PROSITE-ProRule" id="PRU00371"/>
    </source>
</evidence>
<evidence type="ECO:0000259" key="2">
    <source>
        <dbReference type="PROSITE" id="PS51031"/>
    </source>
</evidence>
<dbReference type="InterPro" id="IPR018289">
    <property type="entry name" value="MULE_transposase_dom"/>
</dbReference>
<dbReference type="EMBL" id="QKKF02026398">
    <property type="protein sequence ID" value="RZF36448.1"/>
    <property type="molecule type" value="Genomic_DNA"/>
</dbReference>
<organism evidence="3 4">
    <name type="scientific">Laodelphax striatellus</name>
    <name type="common">Small brown planthopper</name>
    <name type="synonym">Delphax striatella</name>
    <dbReference type="NCBI Taxonomy" id="195883"/>
    <lineage>
        <taxon>Eukaryota</taxon>
        <taxon>Metazoa</taxon>
        <taxon>Ecdysozoa</taxon>
        <taxon>Arthropoda</taxon>
        <taxon>Hexapoda</taxon>
        <taxon>Insecta</taxon>
        <taxon>Pterygota</taxon>
        <taxon>Neoptera</taxon>
        <taxon>Paraneoptera</taxon>
        <taxon>Hemiptera</taxon>
        <taxon>Auchenorrhyncha</taxon>
        <taxon>Fulgoroidea</taxon>
        <taxon>Delphacidae</taxon>
        <taxon>Criomorphinae</taxon>
        <taxon>Laodelphax</taxon>
    </lineage>
</organism>
<dbReference type="Pfam" id="PF10551">
    <property type="entry name" value="MULE"/>
    <property type="match status" value="1"/>
</dbReference>
<proteinExistence type="predicted"/>
<dbReference type="OrthoDB" id="8192602at2759"/>
<gene>
    <name evidence="3" type="ORF">LSTR_LSTR009544</name>
</gene>
<comment type="subcellular location">
    <subcellularLocation>
        <location evidence="1">Nucleus</location>
    </subcellularLocation>
</comment>
<evidence type="ECO:0000313" key="4">
    <source>
        <dbReference type="Proteomes" id="UP000291343"/>
    </source>
</evidence>
<feature type="domain" description="BESS" evidence="2">
    <location>
        <begin position="415"/>
        <end position="448"/>
    </location>
</feature>
<accession>A0A482WSK2</accession>
<keyword evidence="4" id="KW-1185">Reference proteome</keyword>